<name>A0ABT6MK16_9NOCA</name>
<dbReference type="Proteomes" id="UP001160334">
    <property type="component" value="Unassembled WGS sequence"/>
</dbReference>
<accession>A0ABT6MK16</accession>
<evidence type="ECO:0000313" key="2">
    <source>
        <dbReference type="Proteomes" id="UP001160334"/>
    </source>
</evidence>
<organism evidence="1 2">
    <name type="scientific">Prescottella agglutinans</name>
    <dbReference type="NCBI Taxonomy" id="1644129"/>
    <lineage>
        <taxon>Bacteria</taxon>
        <taxon>Bacillati</taxon>
        <taxon>Actinomycetota</taxon>
        <taxon>Actinomycetes</taxon>
        <taxon>Mycobacteriales</taxon>
        <taxon>Nocardiaceae</taxon>
        <taxon>Prescottella</taxon>
    </lineage>
</organism>
<protein>
    <submittedName>
        <fullName evidence="1">Uncharacterized protein</fullName>
    </submittedName>
</protein>
<reference evidence="1 2" key="1">
    <citation type="submission" date="2023-04" db="EMBL/GenBank/DDBJ databases">
        <title>Forest soil microbial communities from Buena Vista Peninsula, Colon Province, Panama.</title>
        <authorList>
            <person name="Bouskill N."/>
        </authorList>
    </citation>
    <scope>NUCLEOTIDE SEQUENCE [LARGE SCALE GENOMIC DNA]</scope>
    <source>
        <strain evidence="1 2">CFH S0262</strain>
    </source>
</reference>
<gene>
    <name evidence="1" type="ORF">M2280_005927</name>
</gene>
<comment type="caution">
    <text evidence="1">The sequence shown here is derived from an EMBL/GenBank/DDBJ whole genome shotgun (WGS) entry which is preliminary data.</text>
</comment>
<sequence>MPMSGNSACGRVAATIVIAAAATMLVGCSDDEVLIDDSLRPAPTAERPSYTDQFTVGSATFTTNLPEGARVFQHDAGQAHVLGYPAGTTTILVWPGHGLSGFSFSDLGKLPLDEVQKLMAESVRVQLFPIDCAQFEGFRGKSDTIEATSVLNGQPLSYVRFSMSDPKQKRFGGDSWKDPDLMSFYALKVSQQPCNAVMAIESYMTTSASNPLKDFGYRLFVEGDGTVTPTTP</sequence>
<evidence type="ECO:0000313" key="1">
    <source>
        <dbReference type="EMBL" id="MDH6284666.1"/>
    </source>
</evidence>
<dbReference type="EMBL" id="JARXVC010000025">
    <property type="protein sequence ID" value="MDH6284666.1"/>
    <property type="molecule type" value="Genomic_DNA"/>
</dbReference>
<proteinExistence type="predicted"/>
<keyword evidence="2" id="KW-1185">Reference proteome</keyword>